<reference evidence="3 4" key="1">
    <citation type="journal article" date="2023" name="Hortic Res">
        <title>Pangenome of water caltrop reveals structural variations and asymmetric subgenome divergence after allopolyploidization.</title>
        <authorList>
            <person name="Zhang X."/>
            <person name="Chen Y."/>
            <person name="Wang L."/>
            <person name="Yuan Y."/>
            <person name="Fang M."/>
            <person name="Shi L."/>
            <person name="Lu R."/>
            <person name="Comes H.P."/>
            <person name="Ma Y."/>
            <person name="Chen Y."/>
            <person name="Huang G."/>
            <person name="Zhou Y."/>
            <person name="Zheng Z."/>
            <person name="Qiu Y."/>
        </authorList>
    </citation>
    <scope>NUCLEOTIDE SEQUENCE [LARGE SCALE GENOMIC DNA]</scope>
    <source>
        <strain evidence="3">F231</strain>
    </source>
</reference>
<protein>
    <submittedName>
        <fullName evidence="3">Uncharacterized protein</fullName>
    </submittedName>
</protein>
<keyword evidence="2" id="KW-1133">Transmembrane helix</keyword>
<organism evidence="3 4">
    <name type="scientific">Trapa natans</name>
    <name type="common">Water chestnut</name>
    <dbReference type="NCBI Taxonomy" id="22666"/>
    <lineage>
        <taxon>Eukaryota</taxon>
        <taxon>Viridiplantae</taxon>
        <taxon>Streptophyta</taxon>
        <taxon>Embryophyta</taxon>
        <taxon>Tracheophyta</taxon>
        <taxon>Spermatophyta</taxon>
        <taxon>Magnoliopsida</taxon>
        <taxon>eudicotyledons</taxon>
        <taxon>Gunneridae</taxon>
        <taxon>Pentapetalae</taxon>
        <taxon>rosids</taxon>
        <taxon>malvids</taxon>
        <taxon>Myrtales</taxon>
        <taxon>Lythraceae</taxon>
        <taxon>Trapa</taxon>
    </lineage>
</organism>
<evidence type="ECO:0000313" key="3">
    <source>
        <dbReference type="EMBL" id="KAK4789592.1"/>
    </source>
</evidence>
<feature type="region of interest" description="Disordered" evidence="1">
    <location>
        <begin position="84"/>
        <end position="106"/>
    </location>
</feature>
<proteinExistence type="predicted"/>
<keyword evidence="2" id="KW-0472">Membrane</keyword>
<name>A0AAN7M0L0_TRANT</name>
<dbReference type="AlphaFoldDB" id="A0AAN7M0L0"/>
<evidence type="ECO:0000256" key="2">
    <source>
        <dbReference type="SAM" id="Phobius"/>
    </source>
</evidence>
<feature type="transmembrane region" description="Helical" evidence="2">
    <location>
        <begin position="42"/>
        <end position="63"/>
    </location>
</feature>
<accession>A0AAN7M0L0</accession>
<evidence type="ECO:0000256" key="1">
    <source>
        <dbReference type="SAM" id="MobiDB-lite"/>
    </source>
</evidence>
<evidence type="ECO:0000313" key="4">
    <source>
        <dbReference type="Proteomes" id="UP001346149"/>
    </source>
</evidence>
<comment type="caution">
    <text evidence="3">The sequence shown here is derived from an EMBL/GenBank/DDBJ whole genome shotgun (WGS) entry which is preliminary data.</text>
</comment>
<gene>
    <name evidence="3" type="ORF">SAY86_016896</name>
</gene>
<keyword evidence="4" id="KW-1185">Reference proteome</keyword>
<sequence>MEIHHLGPLCVLVTALLSLDQYSKLPLIRLLGRRPAEVGFAHFIQLVAGIALFFALSIWLKVLNFGFRPKSRLRPGLGIVDGGCRSDEGSEYSNSEGSFPVDQMFD</sequence>
<dbReference type="EMBL" id="JAXQNO010000010">
    <property type="protein sequence ID" value="KAK4789592.1"/>
    <property type="molecule type" value="Genomic_DNA"/>
</dbReference>
<dbReference type="Proteomes" id="UP001346149">
    <property type="component" value="Unassembled WGS sequence"/>
</dbReference>
<keyword evidence="2" id="KW-0812">Transmembrane</keyword>